<keyword evidence="3" id="KW-1185">Reference proteome</keyword>
<evidence type="ECO:0000313" key="2">
    <source>
        <dbReference type="EMBL" id="KIP06690.1"/>
    </source>
</evidence>
<dbReference type="SUPFAM" id="SSF52047">
    <property type="entry name" value="RNI-like"/>
    <property type="match status" value="1"/>
</dbReference>
<proteinExistence type="predicted"/>
<dbReference type="HOGENOM" id="CLU_509112_0_0_1"/>
<dbReference type="Gene3D" id="1.20.1280.50">
    <property type="match status" value="1"/>
</dbReference>
<dbReference type="PROSITE" id="PS50181">
    <property type="entry name" value="FBOX"/>
    <property type="match status" value="1"/>
</dbReference>
<name>A0A0C3SA23_PHLG1</name>
<feature type="domain" description="F-box" evidence="1">
    <location>
        <begin position="52"/>
        <end position="101"/>
    </location>
</feature>
<reference evidence="2 3" key="1">
    <citation type="journal article" date="2014" name="PLoS Genet.">
        <title>Analysis of the Phlebiopsis gigantea genome, transcriptome and secretome provides insight into its pioneer colonization strategies of wood.</title>
        <authorList>
            <person name="Hori C."/>
            <person name="Ishida T."/>
            <person name="Igarashi K."/>
            <person name="Samejima M."/>
            <person name="Suzuki H."/>
            <person name="Master E."/>
            <person name="Ferreira P."/>
            <person name="Ruiz-Duenas F.J."/>
            <person name="Held B."/>
            <person name="Canessa P."/>
            <person name="Larrondo L.F."/>
            <person name="Schmoll M."/>
            <person name="Druzhinina I.S."/>
            <person name="Kubicek C.P."/>
            <person name="Gaskell J.A."/>
            <person name="Kersten P."/>
            <person name="St John F."/>
            <person name="Glasner J."/>
            <person name="Sabat G."/>
            <person name="Splinter BonDurant S."/>
            <person name="Syed K."/>
            <person name="Yadav J."/>
            <person name="Mgbeahuruike A.C."/>
            <person name="Kovalchuk A."/>
            <person name="Asiegbu F.O."/>
            <person name="Lackner G."/>
            <person name="Hoffmeister D."/>
            <person name="Rencoret J."/>
            <person name="Gutierrez A."/>
            <person name="Sun H."/>
            <person name="Lindquist E."/>
            <person name="Barry K."/>
            <person name="Riley R."/>
            <person name="Grigoriev I.V."/>
            <person name="Henrissat B."/>
            <person name="Kues U."/>
            <person name="Berka R.M."/>
            <person name="Martinez A.T."/>
            <person name="Covert S.F."/>
            <person name="Blanchette R.A."/>
            <person name="Cullen D."/>
        </authorList>
    </citation>
    <scope>NUCLEOTIDE SEQUENCE [LARGE SCALE GENOMIC DNA]</scope>
    <source>
        <strain evidence="2 3">11061_1 CR5-6</strain>
    </source>
</reference>
<sequence>MPQVEVNQTIVIRCSIGLPSCRLHPSPPIHLSSGALRRVISTTYDTTYQMQSVSITMFPPELLELVFFFACSTGLCPTILTFVCRQWMDIVRHSGRLWSFIDLENREKASRHVALSRGYPLTVGWLNRSNGPAAWAAVVDEELVFHSWLWRHHSPRIRSIHLSHTSRALVSLFSWMDADLPELLELSLVNQINQDASSTLHVPLTIKNRAPQLISLFLSRFTVPASTLLGVLQGSPALREISLIAITLGRQDWSKSEPLCMQKLERLTISNMSYADELYLFDRITLPSNSTVVLTGTISSFIHDSIPENWVSHPDVMSHLNRHYTKLEIDKDTMRLADEPTDAFSLVVEARADFFALSGPRTITLSNYDVSSVHTLELSDDFTNYKLMVDLDAIMHRLVALRTVRLLTPRAVLHILPKLAHTLEDKPQRCPSFEHLWLMNLDLDAVDMVKQVTEFIAICASSSRTLQALHLSHCNISPGNYEQLLAGVGEMQIVRSGEIWCVRRSSIGYNLTSILLLRSRSSCGGSYFAELFSSL</sequence>
<organism evidence="2 3">
    <name type="scientific">Phlebiopsis gigantea (strain 11061_1 CR5-6)</name>
    <name type="common">White-rot fungus</name>
    <name type="synonym">Peniophora gigantea</name>
    <dbReference type="NCBI Taxonomy" id="745531"/>
    <lineage>
        <taxon>Eukaryota</taxon>
        <taxon>Fungi</taxon>
        <taxon>Dikarya</taxon>
        <taxon>Basidiomycota</taxon>
        <taxon>Agaricomycotina</taxon>
        <taxon>Agaricomycetes</taxon>
        <taxon>Polyporales</taxon>
        <taxon>Phanerochaetaceae</taxon>
        <taxon>Phlebiopsis</taxon>
    </lineage>
</organism>
<dbReference type="Gene3D" id="3.80.10.10">
    <property type="entry name" value="Ribonuclease Inhibitor"/>
    <property type="match status" value="1"/>
</dbReference>
<dbReference type="AlphaFoldDB" id="A0A0C3SA23"/>
<dbReference type="Proteomes" id="UP000053257">
    <property type="component" value="Unassembled WGS sequence"/>
</dbReference>
<protein>
    <recommendedName>
        <fullName evidence="1">F-box domain-containing protein</fullName>
    </recommendedName>
</protein>
<dbReference type="InterPro" id="IPR032675">
    <property type="entry name" value="LRR_dom_sf"/>
</dbReference>
<accession>A0A0C3SA23</accession>
<evidence type="ECO:0000313" key="3">
    <source>
        <dbReference type="Proteomes" id="UP000053257"/>
    </source>
</evidence>
<evidence type="ECO:0000259" key="1">
    <source>
        <dbReference type="PROSITE" id="PS50181"/>
    </source>
</evidence>
<dbReference type="InterPro" id="IPR001810">
    <property type="entry name" value="F-box_dom"/>
</dbReference>
<dbReference type="EMBL" id="KN840512">
    <property type="protein sequence ID" value="KIP06690.1"/>
    <property type="molecule type" value="Genomic_DNA"/>
</dbReference>
<gene>
    <name evidence="2" type="ORF">PHLGIDRAFT_448247</name>
</gene>